<name>A0A830GNP3_9EURY</name>
<dbReference type="RefSeq" id="WP_188997746.1">
    <property type="nucleotide sequence ID" value="NZ_BMOU01000003.1"/>
</dbReference>
<protein>
    <submittedName>
        <fullName evidence="4">Chromosome segregation protein SMC</fullName>
    </submittedName>
</protein>
<dbReference type="Gene3D" id="3.40.50.300">
    <property type="entry name" value="P-loop containing nucleotide triphosphate hydrolases"/>
    <property type="match status" value="1"/>
</dbReference>
<evidence type="ECO:0000256" key="2">
    <source>
        <dbReference type="ARBA" id="ARBA00049666"/>
    </source>
</evidence>
<evidence type="ECO:0000256" key="3">
    <source>
        <dbReference type="SAM" id="Coils"/>
    </source>
</evidence>
<reference evidence="4" key="1">
    <citation type="journal article" date="2014" name="Int. J. Syst. Evol. Microbiol.">
        <title>Complete genome sequence of Corynebacterium casei LMG S-19264T (=DSM 44701T), isolated from a smear-ripened cheese.</title>
        <authorList>
            <consortium name="US DOE Joint Genome Institute (JGI-PGF)"/>
            <person name="Walter F."/>
            <person name="Albersmeier A."/>
            <person name="Kalinowski J."/>
            <person name="Ruckert C."/>
        </authorList>
    </citation>
    <scope>NUCLEOTIDE SEQUENCE</scope>
    <source>
        <strain evidence="4">JCM 17820</strain>
    </source>
</reference>
<dbReference type="AlphaFoldDB" id="A0A830GNP3"/>
<dbReference type="PANTHER" id="PTHR32114:SF2">
    <property type="entry name" value="ABC TRANSPORTER ABCH.3"/>
    <property type="match status" value="1"/>
</dbReference>
<dbReference type="SUPFAM" id="SSF52540">
    <property type="entry name" value="P-loop containing nucleoside triphosphate hydrolases"/>
    <property type="match status" value="1"/>
</dbReference>
<keyword evidence="1 3" id="KW-0175">Coiled coil</keyword>
<reference evidence="4" key="2">
    <citation type="submission" date="2020-09" db="EMBL/GenBank/DDBJ databases">
        <authorList>
            <person name="Sun Q."/>
            <person name="Ohkuma M."/>
        </authorList>
    </citation>
    <scope>NUCLEOTIDE SEQUENCE</scope>
    <source>
        <strain evidence="4">JCM 17820</strain>
    </source>
</reference>
<evidence type="ECO:0000256" key="1">
    <source>
        <dbReference type="ARBA" id="ARBA00023054"/>
    </source>
</evidence>
<feature type="coiled-coil region" evidence="3">
    <location>
        <begin position="356"/>
        <end position="512"/>
    </location>
</feature>
<dbReference type="InterPro" id="IPR027417">
    <property type="entry name" value="P-loop_NTPase"/>
</dbReference>
<feature type="coiled-coil region" evidence="3">
    <location>
        <begin position="136"/>
        <end position="282"/>
    </location>
</feature>
<dbReference type="PANTHER" id="PTHR32114">
    <property type="entry name" value="ABC TRANSPORTER ABCH.3"/>
    <property type="match status" value="1"/>
</dbReference>
<proteinExistence type="inferred from homology"/>
<comment type="similarity">
    <text evidence="2">Belongs to the Sph1/Sph2 family.</text>
</comment>
<dbReference type="Proteomes" id="UP000605784">
    <property type="component" value="Unassembled WGS sequence"/>
</dbReference>
<evidence type="ECO:0000313" key="4">
    <source>
        <dbReference type="EMBL" id="GGN95827.1"/>
    </source>
</evidence>
<organism evidence="4 5">
    <name type="scientific">Haloarcula pellucida</name>
    <dbReference type="NCBI Taxonomy" id="1427151"/>
    <lineage>
        <taxon>Archaea</taxon>
        <taxon>Methanobacteriati</taxon>
        <taxon>Methanobacteriota</taxon>
        <taxon>Stenosarchaea group</taxon>
        <taxon>Halobacteria</taxon>
        <taxon>Halobacteriales</taxon>
        <taxon>Haloarculaceae</taxon>
        <taxon>Haloarcula</taxon>
    </lineage>
</organism>
<dbReference type="Gene3D" id="1.10.287.510">
    <property type="entry name" value="Helix hairpin bin"/>
    <property type="match status" value="2"/>
</dbReference>
<accession>A0A830GNP3</accession>
<sequence length="659" mass="74373">MESAGTTGDQAAFDVEHIGGIESATVEIPPGVTILAGRNATNRTSFLQAIMAAHGSDWTSVKRSADRGRVELTVDGETYTRTATRTEDGVVGSGSGVLSDPTLANLFAFLLEGNEARQAVVRGDDLREVIMRPVDLAALRREIRDAEQRKAAIDDELDAVASLKQDLPDLEQRRATLRDEIEDVRDELRSVEADIDDRTLDAEITRQNKNELETALDELQATRSELRRVRDEIQSEQESISALRDERGSLAAERASLTDAPKERLEEVKADLTARRERKRDLSEYTTRLQNVIRFNEELLAGEHTQIAEAIGAKPESVGDITDQLYRGSKTTCWTCGSRVKRDRIESTVETMRTHREETLSEIDDIEAALDELSAERDDIETAVNRHEDLSETIAEIDDEIDRRQSTVADLRDRRDNLSSRVAELEARVSSLRSEEFDEVLDLHTEANELEFELDRLESELDELNDEIDEIEDEIRREGSLVEQRKDTVAELIDLRTRIDQLESDATKQFNERMDELLEILGYENLERIWLERTDQPTDAVDQITAEDVVEGSTFELHVVRSSEGGTVYEDTIAHLSESEREVTGLVFALAGYLVHEVHEQVPFMLLDSLEAIDAERIAALVEYFSSYPTYLVVALLPEDAQALRDEYHRVTDIGYSSH</sequence>
<evidence type="ECO:0000313" key="5">
    <source>
        <dbReference type="Proteomes" id="UP000605784"/>
    </source>
</evidence>
<comment type="caution">
    <text evidence="4">The sequence shown here is derived from an EMBL/GenBank/DDBJ whole genome shotgun (WGS) entry which is preliminary data.</text>
</comment>
<dbReference type="EMBL" id="BMOU01000003">
    <property type="protein sequence ID" value="GGN95827.1"/>
    <property type="molecule type" value="Genomic_DNA"/>
</dbReference>
<dbReference type="NCBIfam" id="NF045487">
    <property type="entry name" value="ASRP"/>
    <property type="match status" value="1"/>
</dbReference>
<keyword evidence="5" id="KW-1185">Reference proteome</keyword>
<gene>
    <name evidence="4" type="ORF">GCM10009030_23430</name>
</gene>